<keyword evidence="3" id="KW-0509">mRNA transport</keyword>
<keyword evidence="5" id="KW-0804">Transcription</keyword>
<feature type="domain" description="TFIIS N-terminal" evidence="11">
    <location>
        <begin position="141"/>
        <end position="219"/>
    </location>
</feature>
<evidence type="ECO:0000256" key="10">
    <source>
        <dbReference type="SAM" id="MobiDB-lite"/>
    </source>
</evidence>
<evidence type="ECO:0000256" key="8">
    <source>
        <dbReference type="ARBA" id="ARBA00037992"/>
    </source>
</evidence>
<keyword evidence="2" id="KW-0507">mRNA processing</keyword>
<evidence type="ECO:0000313" key="13">
    <source>
        <dbReference type="Proteomes" id="UP000075920"/>
    </source>
</evidence>
<name>A0A182VZK4_9DIPT</name>
<dbReference type="VEuPathDB" id="VectorBase:AMIN003509"/>
<keyword evidence="4" id="KW-0805">Transcription regulation</keyword>
<keyword evidence="1" id="KW-0813">Transport</keyword>
<evidence type="ECO:0000256" key="3">
    <source>
        <dbReference type="ARBA" id="ARBA00022816"/>
    </source>
</evidence>
<dbReference type="EnsemblMetazoa" id="AMIN003509-RA">
    <property type="protein sequence ID" value="AMIN003509-PA"/>
    <property type="gene ID" value="AMIN003509"/>
</dbReference>
<protein>
    <recommendedName>
        <fullName evidence="11">TFIIS N-terminal domain-containing protein</fullName>
    </recommendedName>
</protein>
<dbReference type="GO" id="GO:0016973">
    <property type="term" value="P:poly(A)+ mRNA export from nucleus"/>
    <property type="evidence" value="ECO:0007669"/>
    <property type="project" value="TreeGrafter"/>
</dbReference>
<keyword evidence="7 9" id="KW-0539">Nucleus</keyword>
<dbReference type="STRING" id="112268.A0A182VZK4"/>
<dbReference type="GO" id="GO:0005634">
    <property type="term" value="C:nucleus"/>
    <property type="evidence" value="ECO:0007669"/>
    <property type="project" value="UniProtKB-SubCell"/>
</dbReference>
<dbReference type="PROSITE" id="PS51319">
    <property type="entry name" value="TFIIS_N"/>
    <property type="match status" value="1"/>
</dbReference>
<dbReference type="Gene3D" id="1.20.930.10">
    <property type="entry name" value="Conserved domain common to transcription factors TFIIS, elongin A, CRSP70"/>
    <property type="match status" value="1"/>
</dbReference>
<evidence type="ECO:0000256" key="1">
    <source>
        <dbReference type="ARBA" id="ARBA00022448"/>
    </source>
</evidence>
<reference evidence="13" key="1">
    <citation type="submission" date="2013-03" db="EMBL/GenBank/DDBJ databases">
        <title>The Genome Sequence of Anopheles minimus MINIMUS1.</title>
        <authorList>
            <consortium name="The Broad Institute Genomics Platform"/>
            <person name="Neafsey D.E."/>
            <person name="Walton C."/>
            <person name="Walker B."/>
            <person name="Young S.K."/>
            <person name="Zeng Q."/>
            <person name="Gargeya S."/>
            <person name="Fitzgerald M."/>
            <person name="Haas B."/>
            <person name="Abouelleil A."/>
            <person name="Allen A.W."/>
            <person name="Alvarado L."/>
            <person name="Arachchi H.M."/>
            <person name="Berlin A.M."/>
            <person name="Chapman S.B."/>
            <person name="Gainer-Dewar J."/>
            <person name="Goldberg J."/>
            <person name="Griggs A."/>
            <person name="Gujja S."/>
            <person name="Hansen M."/>
            <person name="Howarth C."/>
            <person name="Imamovic A."/>
            <person name="Ireland A."/>
            <person name="Larimer J."/>
            <person name="McCowan C."/>
            <person name="Murphy C."/>
            <person name="Pearson M."/>
            <person name="Poon T.W."/>
            <person name="Priest M."/>
            <person name="Roberts A."/>
            <person name="Saif S."/>
            <person name="Shea T."/>
            <person name="Sisk P."/>
            <person name="Sykes S."/>
            <person name="Wortman J."/>
            <person name="Nusbaum C."/>
            <person name="Birren B."/>
        </authorList>
    </citation>
    <scope>NUCLEOTIDE SEQUENCE [LARGE SCALE GENOMIC DNA]</scope>
    <source>
        <strain evidence="13">MINIMUS1</strain>
    </source>
</reference>
<evidence type="ECO:0000256" key="4">
    <source>
        <dbReference type="ARBA" id="ARBA00023015"/>
    </source>
</evidence>
<organism evidence="12 13">
    <name type="scientific">Anopheles minimus</name>
    <dbReference type="NCBI Taxonomy" id="112268"/>
    <lineage>
        <taxon>Eukaryota</taxon>
        <taxon>Metazoa</taxon>
        <taxon>Ecdysozoa</taxon>
        <taxon>Arthropoda</taxon>
        <taxon>Hexapoda</taxon>
        <taxon>Insecta</taxon>
        <taxon>Pterygota</taxon>
        <taxon>Neoptera</taxon>
        <taxon>Endopterygota</taxon>
        <taxon>Diptera</taxon>
        <taxon>Nematocera</taxon>
        <taxon>Culicoidea</taxon>
        <taxon>Culicidae</taxon>
        <taxon>Anophelinae</taxon>
        <taxon>Anopheles</taxon>
    </lineage>
</organism>
<dbReference type="AlphaFoldDB" id="A0A182VZK4"/>
<comment type="similarity">
    <text evidence="8">Belongs to the IWS1 family.</text>
</comment>
<evidence type="ECO:0000256" key="7">
    <source>
        <dbReference type="ARBA" id="ARBA00023242"/>
    </source>
</evidence>
<keyword evidence="6" id="KW-0508">mRNA splicing</keyword>
<dbReference type="GO" id="GO:0006397">
    <property type="term" value="P:mRNA processing"/>
    <property type="evidence" value="ECO:0007669"/>
    <property type="project" value="UniProtKB-KW"/>
</dbReference>
<evidence type="ECO:0000256" key="9">
    <source>
        <dbReference type="PROSITE-ProRule" id="PRU00649"/>
    </source>
</evidence>
<dbReference type="PANTHER" id="PTHR46010:SF1">
    <property type="entry name" value="PROTEIN IWS1 HOMOLOG"/>
    <property type="match status" value="1"/>
</dbReference>
<sequence>MDGSSIDEAVSIQKDSEASGASAEEAKKEQGKTSIVHSDDQDIIEDGSERGQLLSDFDVMRARKKAESTRRRKRNHSPITNENVELIVELLQQMKQAATQDRQLNLESKPATKKIAILHKVMQQLIKKDLQHTFLDYDLLHVLAEWIRPLPNKALPCLQIRESVLKLLTSFPAIDKLYLKQSGIGKAVMYLYKHPKETKANRKRANVLIAGWFRSIFNISTDFSGMSCEERRQRDLKQLPRQQKPVTPDVVPPRATVEADFWLFKTNHNTTIRPGEKGWIQRARVPLPSEKVYIVRPQSKIDVNISSVPKKQPNRYEMYLKRFKNNKRKNTARPPVHLSIAGTKLCD</sequence>
<accession>A0A182VZK4</accession>
<evidence type="ECO:0000256" key="5">
    <source>
        <dbReference type="ARBA" id="ARBA00023163"/>
    </source>
</evidence>
<evidence type="ECO:0000256" key="6">
    <source>
        <dbReference type="ARBA" id="ARBA00023187"/>
    </source>
</evidence>
<dbReference type="InterPro" id="IPR035441">
    <property type="entry name" value="TFIIS/LEDGF_dom_sf"/>
</dbReference>
<proteinExistence type="inferred from homology"/>
<reference evidence="12" key="2">
    <citation type="submission" date="2020-05" db="UniProtKB">
        <authorList>
            <consortium name="EnsemblMetazoa"/>
        </authorList>
    </citation>
    <scope>IDENTIFICATION</scope>
    <source>
        <strain evidence="12">MINIMUS1</strain>
    </source>
</reference>
<dbReference type="FunFam" id="1.20.930.10:FF:000001">
    <property type="entry name" value="IWS1, SUPT6H interacting protein"/>
    <property type="match status" value="1"/>
</dbReference>
<evidence type="ECO:0000256" key="2">
    <source>
        <dbReference type="ARBA" id="ARBA00022664"/>
    </source>
</evidence>
<keyword evidence="13" id="KW-1185">Reference proteome</keyword>
<dbReference type="InterPro" id="IPR051037">
    <property type="entry name" value="RNAPII_TF_IWS1"/>
</dbReference>
<dbReference type="PANTHER" id="PTHR46010">
    <property type="entry name" value="PROTEIN IWS1 HOMOLOG"/>
    <property type="match status" value="1"/>
</dbReference>
<evidence type="ECO:0000259" key="11">
    <source>
        <dbReference type="PROSITE" id="PS51319"/>
    </source>
</evidence>
<feature type="region of interest" description="Disordered" evidence="10">
    <location>
        <begin position="1"/>
        <end position="44"/>
    </location>
</feature>
<comment type="subcellular location">
    <subcellularLocation>
        <location evidence="9">Nucleus</location>
    </subcellularLocation>
</comment>
<dbReference type="Proteomes" id="UP000075920">
    <property type="component" value="Unassembled WGS sequence"/>
</dbReference>
<dbReference type="Pfam" id="PF08711">
    <property type="entry name" value="Med26"/>
    <property type="match status" value="1"/>
</dbReference>
<evidence type="ECO:0000313" key="12">
    <source>
        <dbReference type="EnsemblMetazoa" id="AMIN003509-PA"/>
    </source>
</evidence>
<dbReference type="InterPro" id="IPR017923">
    <property type="entry name" value="TFIIS_N"/>
</dbReference>
<dbReference type="GO" id="GO:0008380">
    <property type="term" value="P:RNA splicing"/>
    <property type="evidence" value="ECO:0007669"/>
    <property type="project" value="UniProtKB-KW"/>
</dbReference>